<dbReference type="InterPro" id="IPR012337">
    <property type="entry name" value="RNaseH-like_sf"/>
</dbReference>
<dbReference type="EMBL" id="CP037423">
    <property type="protein sequence ID" value="QDV40880.1"/>
    <property type="molecule type" value="Genomic_DNA"/>
</dbReference>
<dbReference type="Pfam" id="PF13551">
    <property type="entry name" value="HTH_29"/>
    <property type="match status" value="1"/>
</dbReference>
<dbReference type="SUPFAM" id="SSF53098">
    <property type="entry name" value="Ribonuclease H-like"/>
    <property type="match status" value="1"/>
</dbReference>
<dbReference type="Pfam" id="PF13358">
    <property type="entry name" value="DDE_3"/>
    <property type="match status" value="1"/>
</dbReference>
<protein>
    <submittedName>
        <fullName evidence="2">Integrase core domain protein</fullName>
    </submittedName>
</protein>
<dbReference type="NCBIfam" id="NF033545">
    <property type="entry name" value="transpos_IS630"/>
    <property type="match status" value="1"/>
</dbReference>
<name>A0A518HJD6_9BACT</name>
<dbReference type="Gene3D" id="3.30.420.10">
    <property type="entry name" value="Ribonuclease H-like superfamily/Ribonuclease H"/>
    <property type="match status" value="1"/>
</dbReference>
<reference evidence="2 3" key="1">
    <citation type="submission" date="2019-03" db="EMBL/GenBank/DDBJ databases">
        <title>Deep-cultivation of Planctomycetes and their phenomic and genomic characterization uncovers novel biology.</title>
        <authorList>
            <person name="Wiegand S."/>
            <person name="Jogler M."/>
            <person name="Boedeker C."/>
            <person name="Pinto D."/>
            <person name="Vollmers J."/>
            <person name="Rivas-Marin E."/>
            <person name="Kohn T."/>
            <person name="Peeters S.H."/>
            <person name="Heuer A."/>
            <person name="Rast P."/>
            <person name="Oberbeckmann S."/>
            <person name="Bunk B."/>
            <person name="Jeske O."/>
            <person name="Meyerdierks A."/>
            <person name="Storesund J.E."/>
            <person name="Kallscheuer N."/>
            <person name="Luecker S."/>
            <person name="Lage O.M."/>
            <person name="Pohl T."/>
            <person name="Merkel B.J."/>
            <person name="Hornburger P."/>
            <person name="Mueller R.-W."/>
            <person name="Bruemmer F."/>
            <person name="Labrenz M."/>
            <person name="Spormann A.M."/>
            <person name="Op den Camp H."/>
            <person name="Overmann J."/>
            <person name="Amann R."/>
            <person name="Jetten M.S.M."/>
            <person name="Mascher T."/>
            <person name="Medema M.H."/>
            <person name="Devos D.P."/>
            <person name="Kaster A.-K."/>
            <person name="Ovreas L."/>
            <person name="Rohde M."/>
            <person name="Galperin M.Y."/>
            <person name="Jogler C."/>
        </authorList>
    </citation>
    <scope>NUCLEOTIDE SEQUENCE [LARGE SCALE GENOMIC DNA]</scope>
    <source>
        <strain evidence="2 3">Enr13</strain>
    </source>
</reference>
<evidence type="ECO:0000313" key="2">
    <source>
        <dbReference type="EMBL" id="QDV40880.1"/>
    </source>
</evidence>
<keyword evidence="3" id="KW-1185">Reference proteome</keyword>
<dbReference type="InterPro" id="IPR036397">
    <property type="entry name" value="RNaseH_sf"/>
</dbReference>
<dbReference type="InterPro" id="IPR009057">
    <property type="entry name" value="Homeodomain-like_sf"/>
</dbReference>
<dbReference type="SUPFAM" id="SSF46689">
    <property type="entry name" value="Homeodomain-like"/>
    <property type="match status" value="1"/>
</dbReference>
<dbReference type="PANTHER" id="PTHR46564">
    <property type="entry name" value="TRANSPOSASE"/>
    <property type="match status" value="1"/>
</dbReference>
<accession>A0A518HJD6</accession>
<feature type="domain" description="Tc1-like transposase DDE" evidence="1">
    <location>
        <begin position="172"/>
        <end position="316"/>
    </location>
</feature>
<dbReference type="PANTHER" id="PTHR46564:SF1">
    <property type="entry name" value="TRANSPOSASE"/>
    <property type="match status" value="1"/>
</dbReference>
<dbReference type="KEGG" id="snep:Enr13x_07160"/>
<evidence type="ECO:0000259" key="1">
    <source>
        <dbReference type="Pfam" id="PF13358"/>
    </source>
</evidence>
<dbReference type="RefSeq" id="WP_145384681.1">
    <property type="nucleotide sequence ID" value="NZ_CP037423.1"/>
</dbReference>
<dbReference type="InterPro" id="IPR047655">
    <property type="entry name" value="Transpos_IS630-like"/>
</dbReference>
<gene>
    <name evidence="2" type="ORF">Enr13x_07160</name>
</gene>
<dbReference type="OrthoDB" id="286470at2"/>
<organism evidence="2 3">
    <name type="scientific">Stieleria neptunia</name>
    <dbReference type="NCBI Taxonomy" id="2527979"/>
    <lineage>
        <taxon>Bacteria</taxon>
        <taxon>Pseudomonadati</taxon>
        <taxon>Planctomycetota</taxon>
        <taxon>Planctomycetia</taxon>
        <taxon>Pirellulales</taxon>
        <taxon>Pirellulaceae</taxon>
        <taxon>Stieleria</taxon>
    </lineage>
</organism>
<dbReference type="Proteomes" id="UP000319004">
    <property type="component" value="Chromosome"/>
</dbReference>
<sequence length="341" mass="39591">MARPATVFAKITNQQQRDRLIELWKQHPNHYTRIRAHAILLSDAQYEIEQIVDILSVSRDSVRAWIKHFEQDGPDALLDEKRPGGPRKLNEQEEQILKDLLRQFPSRPATVLSRLRTRTGKSISRHSLRRYARRFNLSWKRFRRSLRKKRDEKAFRLAQEELAELLNEPELDVVYFDEAGFSLKGVVPYGWLPIGERTDVPVTGAHGATVQALGFEHQDGTTHTYLHKGYVNTQTVIEIMDDFCETIDQTTVVILDNASCHTSGAFEASIERWAERGLLVYHLPPYSPELNSIERLWRKLKYQQMPATAWERFKTLLQTLTTKLCEIGEVTYMPSLESYAE</sequence>
<dbReference type="InterPro" id="IPR038717">
    <property type="entry name" value="Tc1-like_DDE_dom"/>
</dbReference>
<proteinExistence type="predicted"/>
<dbReference type="GO" id="GO:0003676">
    <property type="term" value="F:nucleic acid binding"/>
    <property type="evidence" value="ECO:0007669"/>
    <property type="project" value="InterPro"/>
</dbReference>
<dbReference type="AlphaFoldDB" id="A0A518HJD6"/>
<evidence type="ECO:0000313" key="3">
    <source>
        <dbReference type="Proteomes" id="UP000319004"/>
    </source>
</evidence>